<organism evidence="1 2">
    <name type="scientific">Panagrolaimus sp. PS1159</name>
    <dbReference type="NCBI Taxonomy" id="55785"/>
    <lineage>
        <taxon>Eukaryota</taxon>
        <taxon>Metazoa</taxon>
        <taxon>Ecdysozoa</taxon>
        <taxon>Nematoda</taxon>
        <taxon>Chromadorea</taxon>
        <taxon>Rhabditida</taxon>
        <taxon>Tylenchina</taxon>
        <taxon>Panagrolaimomorpha</taxon>
        <taxon>Panagrolaimoidea</taxon>
        <taxon>Panagrolaimidae</taxon>
        <taxon>Panagrolaimus</taxon>
    </lineage>
</organism>
<sequence length="198" mass="22802">MATSDEFMAFKEKKQNFVNGNSQTNDQNQYFNPKNCNQIDQYSTKIPVQACSKSYTDKKYDSKVPDYCKERTRLFSLKKPCEWLNLKNNAESESDKQWKKYCNSTTTQNKSTLSLYIAAYEKFGEVVASDQFSGKNNESLKISGSIRNEKEISASKFIVQNPFEFPRQQSDTVPPREMSEFRAEQTLLNPNKASNNGQ</sequence>
<evidence type="ECO:0000313" key="2">
    <source>
        <dbReference type="WBParaSite" id="PS1159_v2.g6787.t1"/>
    </source>
</evidence>
<dbReference type="Proteomes" id="UP000887580">
    <property type="component" value="Unplaced"/>
</dbReference>
<accession>A0AC35GMZ9</accession>
<proteinExistence type="predicted"/>
<reference evidence="2" key="1">
    <citation type="submission" date="2022-11" db="UniProtKB">
        <authorList>
            <consortium name="WormBaseParasite"/>
        </authorList>
    </citation>
    <scope>IDENTIFICATION</scope>
</reference>
<dbReference type="WBParaSite" id="PS1159_v2.g6787.t1">
    <property type="protein sequence ID" value="PS1159_v2.g6787.t1"/>
    <property type="gene ID" value="PS1159_v2.g6787"/>
</dbReference>
<protein>
    <submittedName>
        <fullName evidence="2">Uncharacterized protein</fullName>
    </submittedName>
</protein>
<evidence type="ECO:0000313" key="1">
    <source>
        <dbReference type="Proteomes" id="UP000887580"/>
    </source>
</evidence>
<name>A0AC35GMZ9_9BILA</name>